<reference evidence="4" key="2">
    <citation type="journal article" date="2021" name="PeerJ">
        <title>Extensive microbial diversity within the chicken gut microbiome revealed by metagenomics and culture.</title>
        <authorList>
            <person name="Gilroy R."/>
            <person name="Ravi A."/>
            <person name="Getino M."/>
            <person name="Pursley I."/>
            <person name="Horton D.L."/>
            <person name="Alikhan N.F."/>
            <person name="Baker D."/>
            <person name="Gharbi K."/>
            <person name="Hall N."/>
            <person name="Watson M."/>
            <person name="Adriaenssens E.M."/>
            <person name="Foster-Nyarko E."/>
            <person name="Jarju S."/>
            <person name="Secka A."/>
            <person name="Antonio M."/>
            <person name="Oren A."/>
            <person name="Chaudhuri R.R."/>
            <person name="La Ragione R."/>
            <person name="Hildebrand F."/>
            <person name="Pallen M.J."/>
        </authorList>
    </citation>
    <scope>NUCLEOTIDE SEQUENCE</scope>
    <source>
        <strain evidence="4">ChiSxjej2B14-6234</strain>
    </source>
</reference>
<evidence type="ECO:0000256" key="1">
    <source>
        <dbReference type="ARBA" id="ARBA00010692"/>
    </source>
</evidence>
<gene>
    <name evidence="4" type="ORF">IAB73_03765</name>
</gene>
<dbReference type="InterPro" id="IPR003784">
    <property type="entry name" value="BioY"/>
</dbReference>
<dbReference type="PANTHER" id="PTHR34295">
    <property type="entry name" value="BIOTIN TRANSPORTER BIOY"/>
    <property type="match status" value="1"/>
</dbReference>
<dbReference type="Gene3D" id="1.10.1760.20">
    <property type="match status" value="1"/>
</dbReference>
<dbReference type="Pfam" id="PF02632">
    <property type="entry name" value="BioY"/>
    <property type="match status" value="1"/>
</dbReference>
<dbReference type="PANTHER" id="PTHR34295:SF1">
    <property type="entry name" value="BIOTIN TRANSPORTER BIOY"/>
    <property type="match status" value="1"/>
</dbReference>
<comment type="caution">
    <text evidence="4">The sequence shown here is derived from an EMBL/GenBank/DDBJ whole genome shotgun (WGS) entry which is preliminary data.</text>
</comment>
<evidence type="ECO:0000313" key="4">
    <source>
        <dbReference type="EMBL" id="HIQ71312.1"/>
    </source>
</evidence>
<keyword evidence="2" id="KW-1003">Cell membrane</keyword>
<dbReference type="Proteomes" id="UP000886887">
    <property type="component" value="Unassembled WGS sequence"/>
</dbReference>
<comment type="subcellular location">
    <subcellularLocation>
        <location evidence="2">Cell membrane</location>
        <topology evidence="2">Multi-pass membrane protein</topology>
    </subcellularLocation>
</comment>
<keyword evidence="2" id="KW-0813">Transport</keyword>
<comment type="similarity">
    <text evidence="1 2">Belongs to the BioY family.</text>
</comment>
<feature type="transmembrane region" description="Helical" evidence="3">
    <location>
        <begin position="57"/>
        <end position="79"/>
    </location>
</feature>
<dbReference type="GO" id="GO:0005886">
    <property type="term" value="C:plasma membrane"/>
    <property type="evidence" value="ECO:0007669"/>
    <property type="project" value="UniProtKB-SubCell"/>
</dbReference>
<feature type="transmembrane region" description="Helical" evidence="3">
    <location>
        <begin position="85"/>
        <end position="102"/>
    </location>
</feature>
<proteinExistence type="inferred from homology"/>
<dbReference type="EMBL" id="DVFJ01000010">
    <property type="protein sequence ID" value="HIQ71312.1"/>
    <property type="molecule type" value="Genomic_DNA"/>
</dbReference>
<keyword evidence="3" id="KW-0812">Transmembrane</keyword>
<dbReference type="GO" id="GO:0015225">
    <property type="term" value="F:biotin transmembrane transporter activity"/>
    <property type="evidence" value="ECO:0007669"/>
    <property type="project" value="UniProtKB-UniRule"/>
</dbReference>
<feature type="transmembrane region" description="Helical" evidence="3">
    <location>
        <begin position="114"/>
        <end position="134"/>
    </location>
</feature>
<evidence type="ECO:0000313" key="5">
    <source>
        <dbReference type="Proteomes" id="UP000886887"/>
    </source>
</evidence>
<accession>A0A9D0Z8R6</accession>
<dbReference type="PIRSF" id="PIRSF016661">
    <property type="entry name" value="BioY"/>
    <property type="match status" value="1"/>
</dbReference>
<organism evidence="4 5">
    <name type="scientific">Candidatus Onthenecus intestinigallinarum</name>
    <dbReference type="NCBI Taxonomy" id="2840875"/>
    <lineage>
        <taxon>Bacteria</taxon>
        <taxon>Bacillati</taxon>
        <taxon>Bacillota</taxon>
        <taxon>Clostridia</taxon>
        <taxon>Eubacteriales</taxon>
        <taxon>Candidatus Onthenecus</taxon>
    </lineage>
</organism>
<evidence type="ECO:0000256" key="3">
    <source>
        <dbReference type="SAM" id="Phobius"/>
    </source>
</evidence>
<evidence type="ECO:0000256" key="2">
    <source>
        <dbReference type="PIRNR" id="PIRNR016661"/>
    </source>
</evidence>
<dbReference type="AlphaFoldDB" id="A0A9D0Z8R6"/>
<protein>
    <recommendedName>
        <fullName evidence="2">Biotin transporter</fullName>
    </recommendedName>
</protein>
<reference evidence="4" key="1">
    <citation type="submission" date="2020-10" db="EMBL/GenBank/DDBJ databases">
        <authorList>
            <person name="Gilroy R."/>
        </authorList>
    </citation>
    <scope>NUCLEOTIDE SEQUENCE</scope>
    <source>
        <strain evidence="4">ChiSxjej2B14-6234</strain>
    </source>
</reference>
<sequence>MQNAKVRSLTLCALFAALLAVCSQIQIPLPMVPINLALFAAHLAGAVLGAKYGALSVTVYAALGLVGVPVFAGFGAGPATLFGRTGGYILGYILAAAIAGLWRERHGFAPLRLAPGLVLGTLGCYALGTAWFMAVAHQGLAAALTYCVLPFLPGDAVKIALACTLSGRLYAACNR</sequence>
<keyword evidence="2 3" id="KW-0472">Membrane</keyword>
<name>A0A9D0Z8R6_9FIRM</name>
<keyword evidence="3" id="KW-1133">Transmembrane helix</keyword>